<sequence>MHANNNPQVVHLAHNEEDPSKLNGFMGHIEIEQEMSNVVWSSRSIYMFETKWKEFITKHDLSGNKWLTVLSDERVDKVDPRYVLERWSKNVRRNHTNISSSYNEPVLDERTQRYNGALSRCFEACQVGSKSEGRTAIVHRGLDRIFSELQEYDEE</sequence>
<dbReference type="PANTHER" id="PTHR31669">
    <property type="entry name" value="PROTEIN FAR1-RELATED SEQUENCE 10-RELATED"/>
    <property type="match status" value="1"/>
</dbReference>
<dbReference type="InterPro" id="IPR031052">
    <property type="entry name" value="FHY3/FAR1"/>
</dbReference>
<comment type="function">
    <text evidence="1">Putative transcription activator involved in regulating light control of development.</text>
</comment>
<dbReference type="PANTHER" id="PTHR31669:SF251">
    <property type="entry name" value="PROTEIN FAR1-RELATED SEQUENCE"/>
    <property type="match status" value="1"/>
</dbReference>
<evidence type="ECO:0000256" key="1">
    <source>
        <dbReference type="RuleBase" id="RU367018"/>
    </source>
</evidence>
<comment type="caution">
    <text evidence="2">The sequence shown here is derived from an EMBL/GenBank/DDBJ whole genome shotgun (WGS) entry which is preliminary data.</text>
</comment>
<evidence type="ECO:0000313" key="2">
    <source>
        <dbReference type="EMBL" id="MED6190770.1"/>
    </source>
</evidence>
<keyword evidence="1" id="KW-0479">Metal-binding</keyword>
<name>A0ABU6WXY4_9FABA</name>
<keyword evidence="1" id="KW-0862">Zinc</keyword>
<gene>
    <name evidence="2" type="ORF">PIB30_109106</name>
</gene>
<keyword evidence="1" id="KW-0539">Nucleus</keyword>
<comment type="subcellular location">
    <subcellularLocation>
        <location evidence="1">Nucleus</location>
    </subcellularLocation>
</comment>
<dbReference type="EMBL" id="JASCZI010186656">
    <property type="protein sequence ID" value="MED6190770.1"/>
    <property type="molecule type" value="Genomic_DNA"/>
</dbReference>
<reference evidence="2 3" key="1">
    <citation type="journal article" date="2023" name="Plants (Basel)">
        <title>Bridging the Gap: Combining Genomics and Transcriptomics Approaches to Understand Stylosanthes scabra, an Orphan Legume from the Brazilian Caatinga.</title>
        <authorList>
            <person name="Ferreira-Neto J.R.C."/>
            <person name="da Silva M.D."/>
            <person name="Binneck E."/>
            <person name="de Melo N.F."/>
            <person name="da Silva R.H."/>
            <person name="de Melo A.L.T.M."/>
            <person name="Pandolfi V."/>
            <person name="Bustamante F.O."/>
            <person name="Brasileiro-Vidal A.C."/>
            <person name="Benko-Iseppon A.M."/>
        </authorList>
    </citation>
    <scope>NUCLEOTIDE SEQUENCE [LARGE SCALE GENOMIC DNA]</scope>
    <source>
        <tissue evidence="2">Leaves</tissue>
    </source>
</reference>
<proteinExistence type="inferred from homology"/>
<comment type="similarity">
    <text evidence="1">Belongs to the FHY3/FAR1 family.</text>
</comment>
<keyword evidence="3" id="KW-1185">Reference proteome</keyword>
<dbReference type="Proteomes" id="UP001341840">
    <property type="component" value="Unassembled WGS sequence"/>
</dbReference>
<evidence type="ECO:0000313" key="3">
    <source>
        <dbReference type="Proteomes" id="UP001341840"/>
    </source>
</evidence>
<keyword evidence="1" id="KW-0863">Zinc-finger</keyword>
<protein>
    <recommendedName>
        <fullName evidence="1">Protein FAR1-RELATED SEQUENCE</fullName>
    </recommendedName>
</protein>
<accession>A0ABU6WXY4</accession>
<organism evidence="2 3">
    <name type="scientific">Stylosanthes scabra</name>
    <dbReference type="NCBI Taxonomy" id="79078"/>
    <lineage>
        <taxon>Eukaryota</taxon>
        <taxon>Viridiplantae</taxon>
        <taxon>Streptophyta</taxon>
        <taxon>Embryophyta</taxon>
        <taxon>Tracheophyta</taxon>
        <taxon>Spermatophyta</taxon>
        <taxon>Magnoliopsida</taxon>
        <taxon>eudicotyledons</taxon>
        <taxon>Gunneridae</taxon>
        <taxon>Pentapetalae</taxon>
        <taxon>rosids</taxon>
        <taxon>fabids</taxon>
        <taxon>Fabales</taxon>
        <taxon>Fabaceae</taxon>
        <taxon>Papilionoideae</taxon>
        <taxon>50 kb inversion clade</taxon>
        <taxon>dalbergioids sensu lato</taxon>
        <taxon>Dalbergieae</taxon>
        <taxon>Pterocarpus clade</taxon>
        <taxon>Stylosanthes</taxon>
    </lineage>
</organism>